<protein>
    <submittedName>
        <fullName evidence="1">Uncharacterized protein</fullName>
    </submittedName>
</protein>
<feature type="non-terminal residue" evidence="1">
    <location>
        <position position="157"/>
    </location>
</feature>
<dbReference type="AlphaFoldDB" id="A0A382QND2"/>
<name>A0A382QND2_9ZZZZ</name>
<proteinExistence type="predicted"/>
<organism evidence="1">
    <name type="scientific">marine metagenome</name>
    <dbReference type="NCBI Taxonomy" id="408172"/>
    <lineage>
        <taxon>unclassified sequences</taxon>
        <taxon>metagenomes</taxon>
        <taxon>ecological metagenomes</taxon>
    </lineage>
</organism>
<reference evidence="1" key="1">
    <citation type="submission" date="2018-05" db="EMBL/GenBank/DDBJ databases">
        <authorList>
            <person name="Lanie J.A."/>
            <person name="Ng W.-L."/>
            <person name="Kazmierczak K.M."/>
            <person name="Andrzejewski T.M."/>
            <person name="Davidsen T.M."/>
            <person name="Wayne K.J."/>
            <person name="Tettelin H."/>
            <person name="Glass J.I."/>
            <person name="Rusch D."/>
            <person name="Podicherti R."/>
            <person name="Tsui H.-C.T."/>
            <person name="Winkler M.E."/>
        </authorList>
    </citation>
    <scope>NUCLEOTIDE SEQUENCE</scope>
</reference>
<sequence length="157" mass="18475">MKNFMFKKLTFFKCIGIVILLMILNFESLDAEYLSRSRPEPELRERIHKILRKALREEYIDVSVVLHSFLDNEPIKKDSDLVPGVKIATEDKDVQTILNYRTIILTVNKSVDLDQIEQRVRSEVSELKSQDRFEQSVVLEKLKIERPDFSSKLVEYV</sequence>
<gene>
    <name evidence="1" type="ORF">METZ01_LOCUS339311</name>
</gene>
<dbReference type="EMBL" id="UINC01115431">
    <property type="protein sequence ID" value="SVC86457.1"/>
    <property type="molecule type" value="Genomic_DNA"/>
</dbReference>
<accession>A0A382QND2</accession>
<evidence type="ECO:0000313" key="1">
    <source>
        <dbReference type="EMBL" id="SVC86457.1"/>
    </source>
</evidence>